<dbReference type="GO" id="GO:0004318">
    <property type="term" value="F:enoyl-[acyl-carrier-protein] reductase (NADH) activity"/>
    <property type="evidence" value="ECO:0007669"/>
    <property type="project" value="UniProtKB-EC"/>
</dbReference>
<keyword evidence="7 8" id="KW-0275">Fatty acid biosynthesis</keyword>
<dbReference type="Gene3D" id="3.40.50.720">
    <property type="entry name" value="NAD(P)-binding Rossmann-like Domain"/>
    <property type="match status" value="1"/>
</dbReference>
<dbReference type="GO" id="GO:0006633">
    <property type="term" value="P:fatty acid biosynthetic process"/>
    <property type="evidence" value="ECO:0007669"/>
    <property type="project" value="UniProtKB-KW"/>
</dbReference>
<feature type="binding site" evidence="10">
    <location>
        <begin position="21"/>
        <end position="22"/>
    </location>
    <ligand>
        <name>NAD(+)</name>
        <dbReference type="ChEBI" id="CHEBI:57540"/>
    </ligand>
</feature>
<keyword evidence="8 10" id="KW-0520">NAD</keyword>
<comment type="caution">
    <text evidence="11">The sequence shown here is derived from an EMBL/GenBank/DDBJ whole genome shotgun (WGS) entry which is preliminary data.</text>
</comment>
<gene>
    <name evidence="11" type="ORF">C8C76_1182</name>
</gene>
<dbReference type="EMBL" id="QAXS01000018">
    <property type="protein sequence ID" value="PTV98211.1"/>
    <property type="molecule type" value="Genomic_DNA"/>
</dbReference>
<dbReference type="PRINTS" id="PR00081">
    <property type="entry name" value="GDHRDH"/>
</dbReference>
<dbReference type="Proteomes" id="UP000244089">
    <property type="component" value="Unassembled WGS sequence"/>
</dbReference>
<dbReference type="Pfam" id="PF13561">
    <property type="entry name" value="adh_short_C2"/>
    <property type="match status" value="1"/>
</dbReference>
<keyword evidence="3 8" id="KW-0444">Lipid biosynthesis</keyword>
<comment type="pathway">
    <text evidence="1">Lipid metabolism.</text>
</comment>
<evidence type="ECO:0000256" key="1">
    <source>
        <dbReference type="ARBA" id="ARBA00005189"/>
    </source>
</evidence>
<evidence type="ECO:0000256" key="2">
    <source>
        <dbReference type="ARBA" id="ARBA00009233"/>
    </source>
</evidence>
<dbReference type="Gene3D" id="1.10.8.400">
    <property type="entry name" value="Enoyl acyl carrier protein reductase"/>
    <property type="match status" value="1"/>
</dbReference>
<feature type="active site" description="Proton acceptor" evidence="9">
    <location>
        <position position="150"/>
    </location>
</feature>
<sequence>MMAGLMSGKKGIIMGVANKKSIAWETAERLKKEGAELAFTYQNEKIGEKVIPLFKEIGAAGYHTLDITDDQEFEEVFEKIGEEFGGQFDFIVHAIAGGPNKQDLKGKYMDTARSSFLRSMEISVYSYVKALQLAYPFMKEKGGAAVTLTYYGGEKVIPNYNVMGVAKAALESSVQYLAADLGRDNIRVNALSPGPILTRAASGISDFRDLMKNFKDKSPMKRLVEQKEVAASALYLLSDLSSMVTGEILHVDGGYHTQG</sequence>
<feature type="binding site" evidence="10">
    <location>
        <position position="167"/>
    </location>
    <ligand>
        <name>NAD(+)</name>
        <dbReference type="ChEBI" id="CHEBI:57540"/>
    </ligand>
</feature>
<protein>
    <recommendedName>
        <fullName evidence="8">Enoyl-[acyl-carrier-protein] reductase [NADH]</fullName>
        <ecNumber evidence="8">1.3.1.9</ecNumber>
    </recommendedName>
</protein>
<dbReference type="CDD" id="cd05372">
    <property type="entry name" value="ENR_SDR"/>
    <property type="match status" value="1"/>
</dbReference>
<feature type="binding site" evidence="10">
    <location>
        <begin position="196"/>
        <end position="200"/>
    </location>
    <ligand>
        <name>NAD(+)</name>
        <dbReference type="ChEBI" id="CHEBI:57540"/>
    </ligand>
</feature>
<comment type="catalytic activity">
    <reaction evidence="8">
        <text>a 2,3-saturated acyl-[ACP] + NAD(+) = a (2E)-enoyl-[ACP] + NADH + H(+)</text>
        <dbReference type="Rhea" id="RHEA:10240"/>
        <dbReference type="Rhea" id="RHEA-COMP:9925"/>
        <dbReference type="Rhea" id="RHEA-COMP:9926"/>
        <dbReference type="ChEBI" id="CHEBI:15378"/>
        <dbReference type="ChEBI" id="CHEBI:57540"/>
        <dbReference type="ChEBI" id="CHEBI:57945"/>
        <dbReference type="ChEBI" id="CHEBI:78784"/>
        <dbReference type="ChEBI" id="CHEBI:78785"/>
        <dbReference type="EC" id="1.3.1.9"/>
    </reaction>
</comment>
<dbReference type="PANTHER" id="PTHR43159">
    <property type="entry name" value="ENOYL-[ACYL-CARRIER-PROTEIN] REDUCTASE"/>
    <property type="match status" value="1"/>
</dbReference>
<feature type="binding site" evidence="10">
    <location>
        <position position="95"/>
    </location>
    <ligand>
        <name>NAD(+)</name>
        <dbReference type="ChEBI" id="CHEBI:57540"/>
    </ligand>
</feature>
<evidence type="ECO:0000313" key="12">
    <source>
        <dbReference type="Proteomes" id="UP000244089"/>
    </source>
</evidence>
<dbReference type="InterPro" id="IPR014358">
    <property type="entry name" value="Enoyl-ACP_Rdtase_NADH"/>
</dbReference>
<dbReference type="PIRSF" id="PIRSF000094">
    <property type="entry name" value="Enoyl-ACP_rdct"/>
    <property type="match status" value="1"/>
</dbReference>
<evidence type="ECO:0000256" key="7">
    <source>
        <dbReference type="ARBA" id="ARBA00023160"/>
    </source>
</evidence>
<dbReference type="InterPro" id="IPR036291">
    <property type="entry name" value="NAD(P)-bd_dom_sf"/>
</dbReference>
<organism evidence="11 12">
    <name type="scientific">Halanaerobium saccharolyticum</name>
    <dbReference type="NCBI Taxonomy" id="43595"/>
    <lineage>
        <taxon>Bacteria</taxon>
        <taxon>Bacillati</taxon>
        <taxon>Bacillota</taxon>
        <taxon>Clostridia</taxon>
        <taxon>Halanaerobiales</taxon>
        <taxon>Halanaerobiaceae</taxon>
        <taxon>Halanaerobium</taxon>
    </lineage>
</organism>
<keyword evidence="5 8" id="KW-0560">Oxidoreductase</keyword>
<accession>A0A2T5RIP7</accession>
<feature type="binding site" evidence="10">
    <location>
        <position position="15"/>
    </location>
    <ligand>
        <name>NAD(+)</name>
        <dbReference type="ChEBI" id="CHEBI:57540"/>
    </ligand>
</feature>
<comment type="similarity">
    <text evidence="2 8">Belongs to the short-chain dehydrogenases/reductases (SDR) family. FabI subfamily.</text>
</comment>
<keyword evidence="6" id="KW-0443">Lipid metabolism</keyword>
<reference evidence="11 12" key="1">
    <citation type="submission" date="2018-04" db="EMBL/GenBank/DDBJ databases">
        <title>Subsurface microbial communities from deep shales in Ohio and West Virginia, USA.</title>
        <authorList>
            <person name="Wrighton K."/>
        </authorList>
    </citation>
    <scope>NUCLEOTIDE SEQUENCE [LARGE SCALE GENOMIC DNA]</scope>
    <source>
        <strain evidence="11 12">WC1</strain>
    </source>
</reference>
<evidence type="ECO:0000256" key="4">
    <source>
        <dbReference type="ARBA" id="ARBA00022832"/>
    </source>
</evidence>
<keyword evidence="4" id="KW-0276">Fatty acid metabolism</keyword>
<evidence type="ECO:0000256" key="8">
    <source>
        <dbReference type="PIRNR" id="PIRNR000094"/>
    </source>
</evidence>
<evidence type="ECO:0000256" key="9">
    <source>
        <dbReference type="PIRSR" id="PIRSR000094-1"/>
    </source>
</evidence>
<evidence type="ECO:0000256" key="10">
    <source>
        <dbReference type="PIRSR" id="PIRSR000094-3"/>
    </source>
</evidence>
<dbReference type="SUPFAM" id="SSF51735">
    <property type="entry name" value="NAD(P)-binding Rossmann-fold domains"/>
    <property type="match status" value="1"/>
</dbReference>
<dbReference type="AlphaFoldDB" id="A0A2T5RIP7"/>
<dbReference type="InterPro" id="IPR002347">
    <property type="entry name" value="SDR_fam"/>
</dbReference>
<feature type="binding site" evidence="10">
    <location>
        <position position="42"/>
    </location>
    <ligand>
        <name>NAD(+)</name>
        <dbReference type="ChEBI" id="CHEBI:57540"/>
    </ligand>
</feature>
<evidence type="ECO:0000256" key="6">
    <source>
        <dbReference type="ARBA" id="ARBA00023098"/>
    </source>
</evidence>
<name>A0A2T5RIP7_9FIRM</name>
<dbReference type="PANTHER" id="PTHR43159:SF2">
    <property type="entry name" value="ENOYL-[ACYL-CARRIER-PROTEIN] REDUCTASE [NADH], CHLOROPLASTIC"/>
    <property type="match status" value="1"/>
</dbReference>
<feature type="active site" description="Proton acceptor" evidence="9">
    <location>
        <position position="160"/>
    </location>
</feature>
<evidence type="ECO:0000256" key="5">
    <source>
        <dbReference type="ARBA" id="ARBA00023002"/>
    </source>
</evidence>
<proteinExistence type="inferred from homology"/>
<evidence type="ECO:0000313" key="11">
    <source>
        <dbReference type="EMBL" id="PTV98211.1"/>
    </source>
</evidence>
<dbReference type="EC" id="1.3.1.9" evidence="8"/>
<evidence type="ECO:0000256" key="3">
    <source>
        <dbReference type="ARBA" id="ARBA00022516"/>
    </source>
</evidence>